<sequence length="123" mass="13498">MICLSGAKTLVMLLTGSITLSWQHSVEKVRWEEQYQSDGRYLLLTHASVAGSGAGMEPPPGASFSDGRWHWRPGVQIEQLVLAGSEFTGEYRLCSAPGRCHPLSHWLPGAHSVTLSSCHKEPR</sequence>
<accession>A0ABW7P111</accession>
<keyword evidence="2" id="KW-1185">Reference proteome</keyword>
<dbReference type="Pfam" id="PF08905">
    <property type="entry name" value="DUF1850"/>
    <property type="match status" value="1"/>
</dbReference>
<protein>
    <submittedName>
        <fullName evidence="1">DUF1850 domain-containing protein</fullName>
    </submittedName>
</protein>
<proteinExistence type="predicted"/>
<evidence type="ECO:0000313" key="1">
    <source>
        <dbReference type="EMBL" id="MFH7565116.1"/>
    </source>
</evidence>
<evidence type="ECO:0000313" key="2">
    <source>
        <dbReference type="Proteomes" id="UP001610706"/>
    </source>
</evidence>
<dbReference type="EMBL" id="JBGFTR010000009">
    <property type="protein sequence ID" value="MFH7565116.1"/>
    <property type="molecule type" value="Genomic_DNA"/>
</dbReference>
<name>A0ABW7P111_9GAMM</name>
<dbReference type="InterPro" id="IPR015001">
    <property type="entry name" value="DUF1850"/>
</dbReference>
<dbReference type="RefSeq" id="WP_395545254.1">
    <property type="nucleotide sequence ID" value="NZ_CP166302.1"/>
</dbReference>
<dbReference type="Proteomes" id="UP001610706">
    <property type="component" value="Unassembled WGS sequence"/>
</dbReference>
<organism evidence="1 2">
    <name type="scientific">Oceanimonas smirnovii</name>
    <dbReference type="NCBI Taxonomy" id="264574"/>
    <lineage>
        <taxon>Bacteria</taxon>
        <taxon>Pseudomonadati</taxon>
        <taxon>Pseudomonadota</taxon>
        <taxon>Gammaproteobacteria</taxon>
        <taxon>Aeromonadales</taxon>
        <taxon>Aeromonadaceae</taxon>
        <taxon>Oceanimonas</taxon>
    </lineage>
</organism>
<gene>
    <name evidence="1" type="ORF">AB9R89_07245</name>
</gene>
<reference evidence="1 2" key="1">
    <citation type="submission" date="2024-08" db="EMBL/GenBank/DDBJ databases">
        <title>Oceanimonas smirnovii Genome sequencing and assembly.</title>
        <authorList>
            <person name="Tang B."/>
        </authorList>
    </citation>
    <scope>NUCLEOTIDE SEQUENCE [LARGE SCALE GENOMIC DNA]</scope>
    <source>
        <strain evidence="1 2">OS2020-119</strain>
    </source>
</reference>
<comment type="caution">
    <text evidence="1">The sequence shown here is derived from an EMBL/GenBank/DDBJ whole genome shotgun (WGS) entry which is preliminary data.</text>
</comment>